<dbReference type="SUPFAM" id="SSF51126">
    <property type="entry name" value="Pectin lyase-like"/>
    <property type="match status" value="1"/>
</dbReference>
<dbReference type="InterPro" id="IPR039448">
    <property type="entry name" value="Beta_helix"/>
</dbReference>
<dbReference type="PhylomeDB" id="Q1AUP7"/>
<evidence type="ECO:0000313" key="7">
    <source>
        <dbReference type="Proteomes" id="UP000006637"/>
    </source>
</evidence>
<evidence type="ECO:0000256" key="2">
    <source>
        <dbReference type="ARBA" id="ARBA00022525"/>
    </source>
</evidence>
<keyword evidence="7" id="KW-1185">Reference proteome</keyword>
<accession>Q1AUP7</accession>
<organism evidence="6 7">
    <name type="scientific">Rubrobacter xylanophilus (strain DSM 9941 / JCM 11954 / NBRC 16129 / PRD-1)</name>
    <dbReference type="NCBI Taxonomy" id="266117"/>
    <lineage>
        <taxon>Bacteria</taxon>
        <taxon>Bacillati</taxon>
        <taxon>Actinomycetota</taxon>
        <taxon>Rubrobacteria</taxon>
        <taxon>Rubrobacterales</taxon>
        <taxon>Rubrobacteraceae</taxon>
        <taxon>Rubrobacter</taxon>
    </lineage>
</organism>
<dbReference type="Pfam" id="PF13229">
    <property type="entry name" value="Beta_helix"/>
    <property type="match status" value="1"/>
</dbReference>
<evidence type="ECO:0000256" key="3">
    <source>
        <dbReference type="ARBA" id="ARBA00022729"/>
    </source>
</evidence>
<keyword evidence="2" id="KW-0964">Secreted</keyword>
<name>Q1AUP7_RUBXD</name>
<reference evidence="6 7" key="1">
    <citation type="submission" date="2006-06" db="EMBL/GenBank/DDBJ databases">
        <title>Complete sequence of Rubrobacter xylanophilus DSM 9941.</title>
        <authorList>
            <consortium name="US DOE Joint Genome Institute"/>
            <person name="Copeland A."/>
            <person name="Lucas S."/>
            <person name="Lapidus A."/>
            <person name="Barry K."/>
            <person name="Detter J.C."/>
            <person name="Glavina del Rio T."/>
            <person name="Hammon N."/>
            <person name="Israni S."/>
            <person name="Dalin E."/>
            <person name="Tice H."/>
            <person name="Pitluck S."/>
            <person name="Munk A.C."/>
            <person name="Brettin T."/>
            <person name="Bruce D."/>
            <person name="Han C."/>
            <person name="Tapia R."/>
            <person name="Gilna P."/>
            <person name="Schmutz J."/>
            <person name="Larimer F."/>
            <person name="Land M."/>
            <person name="Hauser L."/>
            <person name="Kyrpides N."/>
            <person name="Lykidis A."/>
            <person name="da Costa M.S."/>
            <person name="Rainey F.A."/>
            <person name="Empadinhas N."/>
            <person name="Jolivet E."/>
            <person name="Battista J.R."/>
            <person name="Richardson P."/>
        </authorList>
    </citation>
    <scope>NUCLEOTIDE SEQUENCE [LARGE SCALE GENOMIC DNA]</scope>
    <source>
        <strain evidence="7">DSM 9941 / NBRC 16129 / PRD-1</strain>
    </source>
</reference>
<dbReference type="GO" id="GO:0005576">
    <property type="term" value="C:extracellular region"/>
    <property type="evidence" value="ECO:0007669"/>
    <property type="project" value="UniProtKB-SubCell"/>
</dbReference>
<feature type="signal peptide" evidence="4">
    <location>
        <begin position="1"/>
        <end position="20"/>
    </location>
</feature>
<dbReference type="RefSeq" id="WP_011564896.1">
    <property type="nucleotide sequence ID" value="NC_008148.1"/>
</dbReference>
<dbReference type="eggNOG" id="COG3420">
    <property type="taxonomic scope" value="Bacteria"/>
</dbReference>
<dbReference type="PANTHER" id="PTHR40088">
    <property type="entry name" value="PECTATE LYASE (EUROFUNG)"/>
    <property type="match status" value="1"/>
</dbReference>
<evidence type="ECO:0000313" key="6">
    <source>
        <dbReference type="EMBL" id="ABG04881.1"/>
    </source>
</evidence>
<dbReference type="Proteomes" id="UP000006637">
    <property type="component" value="Chromosome"/>
</dbReference>
<dbReference type="InterPro" id="IPR052052">
    <property type="entry name" value="Polysaccharide_Lyase_9"/>
</dbReference>
<comment type="subcellular location">
    <subcellularLocation>
        <location evidence="1">Secreted</location>
    </subcellularLocation>
</comment>
<dbReference type="AlphaFoldDB" id="Q1AUP7"/>
<dbReference type="InterPro" id="IPR011050">
    <property type="entry name" value="Pectin_lyase_fold/virulence"/>
</dbReference>
<evidence type="ECO:0000256" key="4">
    <source>
        <dbReference type="SAM" id="SignalP"/>
    </source>
</evidence>
<dbReference type="STRING" id="266117.Rxyl_1934"/>
<feature type="domain" description="Right handed beta helix" evidence="5">
    <location>
        <begin position="137"/>
        <end position="264"/>
    </location>
</feature>
<dbReference type="GO" id="GO:0016837">
    <property type="term" value="F:carbon-oxygen lyase activity, acting on polysaccharides"/>
    <property type="evidence" value="ECO:0007669"/>
    <property type="project" value="TreeGrafter"/>
</dbReference>
<dbReference type="KEGG" id="rxy:Rxyl_1934"/>
<dbReference type="HOGENOM" id="CLU_773589_0_0_11"/>
<dbReference type="InterPro" id="IPR006626">
    <property type="entry name" value="PbH1"/>
</dbReference>
<feature type="chain" id="PRO_5039602336" description="Right handed beta helix domain-containing protein" evidence="4">
    <location>
        <begin position="21"/>
        <end position="360"/>
    </location>
</feature>
<evidence type="ECO:0000259" key="5">
    <source>
        <dbReference type="Pfam" id="PF13229"/>
    </source>
</evidence>
<dbReference type="Gene3D" id="2.160.20.10">
    <property type="entry name" value="Single-stranded right-handed beta-helix, Pectin lyase-like"/>
    <property type="match status" value="2"/>
</dbReference>
<keyword evidence="3 4" id="KW-0732">Signal</keyword>
<dbReference type="EMBL" id="CP000386">
    <property type="protein sequence ID" value="ABG04881.1"/>
    <property type="molecule type" value="Genomic_DNA"/>
</dbReference>
<evidence type="ECO:0000256" key="1">
    <source>
        <dbReference type="ARBA" id="ARBA00004613"/>
    </source>
</evidence>
<dbReference type="PROSITE" id="PS51257">
    <property type="entry name" value="PROKAR_LIPOPROTEIN"/>
    <property type="match status" value="1"/>
</dbReference>
<dbReference type="PANTHER" id="PTHR40088:SF2">
    <property type="entry name" value="SECRETED SUGAR HYDROLASE"/>
    <property type="match status" value="1"/>
</dbReference>
<dbReference type="SMART" id="SM00710">
    <property type="entry name" value="PbH1"/>
    <property type="match status" value="5"/>
</dbReference>
<dbReference type="InterPro" id="IPR012334">
    <property type="entry name" value="Pectin_lyas_fold"/>
</dbReference>
<gene>
    <name evidence="6" type="ordered locus">Rxyl_1934</name>
</gene>
<protein>
    <recommendedName>
        <fullName evidence="5">Right handed beta helix domain-containing protein</fullName>
    </recommendedName>
</protein>
<proteinExistence type="predicted"/>
<sequence>MKSKTLAAALSIVAAALLLAACSGEPDVCTLYASPEGSEGASGSIEDPFPSVQRLADSLSPGQTGCLLEGTYISDGEIILSRGGREDARLTLRSAPGARAEIRGRLWIRRSADYVTVQDLDLVGSAPPRNPGDESSSVTVNARGVRLINNNITNHNSTICISLGNPRWGLASNTLIKHNRIHHCGKLPPTNHHHGIYIGYATHTKVIANLIYKNADRGIQLYPNAQNSTIQGNIIDANGEGILFSGLREHSSSGNLLENNIISNSRVRWNVAANWRRAQAPGTDNLLSRNCLWASNEDPAYNGNGGVKFPTTGFNVKDNVVAPPEYRDPELGDYRINGEGCKAVIGDLIPEKLLRPENGR</sequence>